<evidence type="ECO:0000259" key="1">
    <source>
        <dbReference type="Pfam" id="PF18480"/>
    </source>
</evidence>
<feature type="domain" description="DUF5615" evidence="1">
    <location>
        <begin position="1"/>
        <end position="107"/>
    </location>
</feature>
<organism evidence="2">
    <name type="scientific">mine drainage metagenome</name>
    <dbReference type="NCBI Taxonomy" id="410659"/>
    <lineage>
        <taxon>unclassified sequences</taxon>
        <taxon>metagenomes</taxon>
        <taxon>ecological metagenomes</taxon>
    </lineage>
</organism>
<dbReference type="AlphaFoldDB" id="T1BHR0"/>
<sequence>MRLLANENIPAASVAALRDAGYDVASLSETVPGITDETALALAREQDRVLVTFDRDYGNLVYGRGLPSPSGVIYLRFAPKTPTEPAEILQALFAQVAAVEGYFFVVERDSFRRRPLPKPTGTM</sequence>
<reference evidence="2" key="2">
    <citation type="journal article" date="2014" name="ISME J.">
        <title>Microbial stratification in low pH oxic and suboxic macroscopic growths along an acid mine drainage.</title>
        <authorList>
            <person name="Mendez-Garcia C."/>
            <person name="Mesa V."/>
            <person name="Sprenger R.R."/>
            <person name="Richter M."/>
            <person name="Diez M.S."/>
            <person name="Solano J."/>
            <person name="Bargiela R."/>
            <person name="Golyshina O.V."/>
            <person name="Manteca A."/>
            <person name="Ramos J.L."/>
            <person name="Gallego J.R."/>
            <person name="Llorente I."/>
            <person name="Martins Dos Santos V.A."/>
            <person name="Jensen O.N."/>
            <person name="Pelaez A.I."/>
            <person name="Sanchez J."/>
            <person name="Ferrer M."/>
        </authorList>
    </citation>
    <scope>NUCLEOTIDE SEQUENCE</scope>
</reference>
<protein>
    <recommendedName>
        <fullName evidence="1">DUF5615 domain-containing protein</fullName>
    </recommendedName>
</protein>
<reference evidence="2" key="1">
    <citation type="submission" date="2013-08" db="EMBL/GenBank/DDBJ databases">
        <authorList>
            <person name="Mendez C."/>
            <person name="Richter M."/>
            <person name="Ferrer M."/>
            <person name="Sanchez J."/>
        </authorList>
    </citation>
    <scope>NUCLEOTIDE SEQUENCE</scope>
</reference>
<dbReference type="InterPro" id="IPR041049">
    <property type="entry name" value="DUF5615"/>
</dbReference>
<dbReference type="EMBL" id="AUZY01006928">
    <property type="protein sequence ID" value="EQD52639.1"/>
    <property type="molecule type" value="Genomic_DNA"/>
</dbReference>
<dbReference type="Pfam" id="PF18480">
    <property type="entry name" value="DUF5615"/>
    <property type="match status" value="1"/>
</dbReference>
<comment type="caution">
    <text evidence="2">The sequence shown here is derived from an EMBL/GenBank/DDBJ whole genome shotgun (WGS) entry which is preliminary data.</text>
</comment>
<evidence type="ECO:0000313" key="2">
    <source>
        <dbReference type="EMBL" id="EQD52639.1"/>
    </source>
</evidence>
<accession>T1BHR0</accession>
<proteinExistence type="predicted"/>
<name>T1BHR0_9ZZZZ</name>
<gene>
    <name evidence="2" type="ORF">B1B_10633</name>
</gene>